<name>A0A0A2XQJ1_9PAST</name>
<accession>A0A0A2XQJ1</accession>
<reference evidence="2 3" key="1">
    <citation type="submission" date="2014-08" db="EMBL/GenBank/DDBJ databases">
        <title>Chaperone-usher fimbriae in a diverse selection of Gallibacterium genomes.</title>
        <authorList>
            <person name="Kudirkiene E."/>
            <person name="Bager R.J."/>
            <person name="Johnson T.J."/>
            <person name="Bojesen A.M."/>
        </authorList>
    </citation>
    <scope>NUCLEOTIDE SEQUENCE [LARGE SCALE GENOMIC DNA]</scope>
    <source>
        <strain evidence="2 3">20558/3kl.</strain>
    </source>
</reference>
<gene>
    <name evidence="2" type="ORF">JP32_03085</name>
</gene>
<evidence type="ECO:0000259" key="1">
    <source>
        <dbReference type="Pfam" id="PF23961"/>
    </source>
</evidence>
<dbReference type="Pfam" id="PF23961">
    <property type="entry name" value="Phage_tail_terminator_9"/>
    <property type="match status" value="1"/>
</dbReference>
<dbReference type="EMBL" id="JPXS01000015">
    <property type="protein sequence ID" value="KGQ33202.1"/>
    <property type="molecule type" value="Genomic_DNA"/>
</dbReference>
<organism evidence="2 3">
    <name type="scientific">Gallibacterium anatis</name>
    <dbReference type="NCBI Taxonomy" id="750"/>
    <lineage>
        <taxon>Bacteria</taxon>
        <taxon>Pseudomonadati</taxon>
        <taxon>Pseudomonadota</taxon>
        <taxon>Gammaproteobacteria</taxon>
        <taxon>Pasteurellales</taxon>
        <taxon>Pasteurellaceae</taxon>
        <taxon>Gallibacterium</taxon>
    </lineage>
</organism>
<evidence type="ECO:0000313" key="3">
    <source>
        <dbReference type="Proteomes" id="UP000030526"/>
    </source>
</evidence>
<dbReference type="AlphaFoldDB" id="A0A0A2XQJ1"/>
<sequence>MAAELEVTHNDIYRDVRALLLDLFQLPSENVIRGYSNNVPLPNGDFILMNIINETDLSTNGWFYLKEDNKVEALQSVEVLLQIDFYGKESAKNARIFSNLWRDFYSSERLKVCQPLYCNNPKYLPFTNEQNQYEERYMVEAYLTYIPVATYDQDYIDNVGEINLNKL</sequence>
<feature type="domain" description="Phage neck terminator protein gp12-like" evidence="1">
    <location>
        <begin position="10"/>
        <end position="162"/>
    </location>
</feature>
<dbReference type="NCBIfam" id="NF047498">
    <property type="entry name" value="LIC_12616_fam"/>
    <property type="match status" value="1"/>
</dbReference>
<dbReference type="Proteomes" id="UP000030526">
    <property type="component" value="Unassembled WGS sequence"/>
</dbReference>
<evidence type="ECO:0000313" key="2">
    <source>
        <dbReference type="EMBL" id="KGQ33202.1"/>
    </source>
</evidence>
<proteinExistence type="predicted"/>
<dbReference type="InterPro" id="IPR057087">
    <property type="entry name" value="Gp12-like"/>
</dbReference>
<dbReference type="RefSeq" id="WP_039083578.1">
    <property type="nucleotide sequence ID" value="NZ_JPXS01000015.1"/>
</dbReference>
<protein>
    <recommendedName>
        <fullName evidence="1">Phage neck terminator protein gp12-like domain-containing protein</fullName>
    </recommendedName>
</protein>
<comment type="caution">
    <text evidence="2">The sequence shown here is derived from an EMBL/GenBank/DDBJ whole genome shotgun (WGS) entry which is preliminary data.</text>
</comment>